<proteinExistence type="predicted"/>
<gene>
    <name evidence="1" type="ORF">ACFO6W_13395</name>
</gene>
<evidence type="ECO:0000313" key="2">
    <source>
        <dbReference type="Proteomes" id="UP001596023"/>
    </source>
</evidence>
<organism evidence="1 2">
    <name type="scientific">Dysgonomonas termitidis</name>
    <dbReference type="NCBI Taxonomy" id="1516126"/>
    <lineage>
        <taxon>Bacteria</taxon>
        <taxon>Pseudomonadati</taxon>
        <taxon>Bacteroidota</taxon>
        <taxon>Bacteroidia</taxon>
        <taxon>Bacteroidales</taxon>
        <taxon>Dysgonomonadaceae</taxon>
        <taxon>Dysgonomonas</taxon>
    </lineage>
</organism>
<protein>
    <submittedName>
        <fullName evidence="1">Uncharacterized protein</fullName>
    </submittedName>
</protein>
<comment type="caution">
    <text evidence="1">The sequence shown here is derived from an EMBL/GenBank/DDBJ whole genome shotgun (WGS) entry which is preliminary data.</text>
</comment>
<sequence>MTESIISAICNSCGCDNGQAQEYLDDETGNLRELRDLGDLRYSDMETACDNLGLERDYIAYFINALAS</sequence>
<keyword evidence="2" id="KW-1185">Reference proteome</keyword>
<name>A0ABV9KY55_9BACT</name>
<reference evidence="2" key="1">
    <citation type="journal article" date="2019" name="Int. J. Syst. Evol. Microbiol.">
        <title>The Global Catalogue of Microorganisms (GCM) 10K type strain sequencing project: providing services to taxonomists for standard genome sequencing and annotation.</title>
        <authorList>
            <consortium name="The Broad Institute Genomics Platform"/>
            <consortium name="The Broad Institute Genome Sequencing Center for Infectious Disease"/>
            <person name="Wu L."/>
            <person name="Ma J."/>
        </authorList>
    </citation>
    <scope>NUCLEOTIDE SEQUENCE [LARGE SCALE GENOMIC DNA]</scope>
    <source>
        <strain evidence="2">CCUG 66188</strain>
    </source>
</reference>
<evidence type="ECO:0000313" key="1">
    <source>
        <dbReference type="EMBL" id="MFC4674693.1"/>
    </source>
</evidence>
<dbReference type="RefSeq" id="WP_379997305.1">
    <property type="nucleotide sequence ID" value="NZ_JBHSGN010000078.1"/>
</dbReference>
<dbReference type="Proteomes" id="UP001596023">
    <property type="component" value="Unassembled WGS sequence"/>
</dbReference>
<accession>A0ABV9KY55</accession>
<dbReference type="EMBL" id="JBHSGN010000078">
    <property type="protein sequence ID" value="MFC4674693.1"/>
    <property type="molecule type" value="Genomic_DNA"/>
</dbReference>